<keyword evidence="3" id="KW-1185">Reference proteome</keyword>
<evidence type="ECO:0000313" key="2">
    <source>
        <dbReference type="EMBL" id="SDH59763.1"/>
    </source>
</evidence>
<evidence type="ECO:0008006" key="4">
    <source>
        <dbReference type="Google" id="ProtNLM"/>
    </source>
</evidence>
<evidence type="ECO:0000256" key="1">
    <source>
        <dbReference type="SAM" id="Phobius"/>
    </source>
</evidence>
<dbReference type="EMBL" id="FNDW01000001">
    <property type="protein sequence ID" value="SDH59763.1"/>
    <property type="molecule type" value="Genomic_DNA"/>
</dbReference>
<name>A0A1G8DQ00_9FLAO</name>
<accession>A0A1G8DQ00</accession>
<dbReference type="Pfam" id="PF08570">
    <property type="entry name" value="DUF1761"/>
    <property type="match status" value="1"/>
</dbReference>
<sequence length="38" mass="4531">MMQINFWAILLASLIPLIIGFLWYHPKLFGKVWQTEPD</sequence>
<keyword evidence="1" id="KW-0472">Membrane</keyword>
<dbReference type="InterPro" id="IPR013879">
    <property type="entry name" value="DUF1761"/>
</dbReference>
<protein>
    <recommendedName>
        <fullName evidence="4">DUF1761 domain-containing protein</fullName>
    </recommendedName>
</protein>
<dbReference type="AlphaFoldDB" id="A0A1G8DQ00"/>
<keyword evidence="1" id="KW-0812">Transmembrane</keyword>
<gene>
    <name evidence="2" type="ORF">SAMN05421846_101266</name>
</gene>
<dbReference type="STRING" id="311334.SAMN05421846_101266"/>
<reference evidence="3" key="1">
    <citation type="submission" date="2016-10" db="EMBL/GenBank/DDBJ databases">
        <authorList>
            <person name="Varghese N."/>
            <person name="Submissions S."/>
        </authorList>
    </citation>
    <scope>NUCLEOTIDE SEQUENCE [LARGE SCALE GENOMIC DNA]</scope>
    <source>
        <strain evidence="3">DSM 17071</strain>
    </source>
</reference>
<dbReference type="RefSeq" id="WP_262484097.1">
    <property type="nucleotide sequence ID" value="NZ_FNDW01000001.1"/>
</dbReference>
<proteinExistence type="predicted"/>
<keyword evidence="1" id="KW-1133">Transmembrane helix</keyword>
<feature type="transmembrane region" description="Helical" evidence="1">
    <location>
        <begin position="6"/>
        <end position="24"/>
    </location>
</feature>
<dbReference type="Proteomes" id="UP000198869">
    <property type="component" value="Unassembled WGS sequence"/>
</dbReference>
<organism evidence="2 3">
    <name type="scientific">Chryseobacterium taeanense</name>
    <dbReference type="NCBI Taxonomy" id="311334"/>
    <lineage>
        <taxon>Bacteria</taxon>
        <taxon>Pseudomonadati</taxon>
        <taxon>Bacteroidota</taxon>
        <taxon>Flavobacteriia</taxon>
        <taxon>Flavobacteriales</taxon>
        <taxon>Weeksellaceae</taxon>
        <taxon>Chryseobacterium group</taxon>
        <taxon>Chryseobacterium</taxon>
    </lineage>
</organism>
<evidence type="ECO:0000313" key="3">
    <source>
        <dbReference type="Proteomes" id="UP000198869"/>
    </source>
</evidence>